<dbReference type="GO" id="GO:0106005">
    <property type="term" value="P:RNA 5'-cap (guanine-N7)-methylation"/>
    <property type="evidence" value="ECO:0007669"/>
    <property type="project" value="InterPro"/>
</dbReference>
<evidence type="ECO:0000256" key="1">
    <source>
        <dbReference type="SAM" id="MobiDB-lite"/>
    </source>
</evidence>
<dbReference type="GO" id="GO:0003723">
    <property type="term" value="F:RNA binding"/>
    <property type="evidence" value="ECO:0007669"/>
    <property type="project" value="InterPro"/>
</dbReference>
<evidence type="ECO:0000313" key="2">
    <source>
        <dbReference type="EMBL" id="KAJ1351158.1"/>
    </source>
</evidence>
<evidence type="ECO:0000313" key="3">
    <source>
        <dbReference type="Proteomes" id="UP001196413"/>
    </source>
</evidence>
<organism evidence="2 3">
    <name type="scientific">Parelaphostrongylus tenuis</name>
    <name type="common">Meningeal worm</name>
    <dbReference type="NCBI Taxonomy" id="148309"/>
    <lineage>
        <taxon>Eukaryota</taxon>
        <taxon>Metazoa</taxon>
        <taxon>Ecdysozoa</taxon>
        <taxon>Nematoda</taxon>
        <taxon>Chromadorea</taxon>
        <taxon>Rhabditida</taxon>
        <taxon>Rhabditina</taxon>
        <taxon>Rhabditomorpha</taxon>
        <taxon>Strongyloidea</taxon>
        <taxon>Metastrongylidae</taxon>
        <taxon>Parelaphostrongylus</taxon>
    </lineage>
</organism>
<dbReference type="Pfam" id="PF15320">
    <property type="entry name" value="RAM"/>
    <property type="match status" value="1"/>
</dbReference>
<feature type="compositionally biased region" description="Basic and acidic residues" evidence="1">
    <location>
        <begin position="102"/>
        <end position="118"/>
    </location>
</feature>
<reference evidence="2" key="1">
    <citation type="submission" date="2021-06" db="EMBL/GenBank/DDBJ databases">
        <title>Parelaphostrongylus tenuis whole genome reference sequence.</title>
        <authorList>
            <person name="Garwood T.J."/>
            <person name="Larsen P.A."/>
            <person name="Fountain-Jones N.M."/>
            <person name="Garbe J.R."/>
            <person name="Macchietto M.G."/>
            <person name="Kania S.A."/>
            <person name="Gerhold R.W."/>
            <person name="Richards J.E."/>
            <person name="Wolf T.M."/>
        </authorList>
    </citation>
    <scope>NUCLEOTIDE SEQUENCE</scope>
    <source>
        <strain evidence="2">MNPRO001-30</strain>
        <tissue evidence="2">Meninges</tissue>
    </source>
</reference>
<dbReference type="GO" id="GO:0031533">
    <property type="term" value="C:mRNA capping enzyme complex"/>
    <property type="evidence" value="ECO:0007669"/>
    <property type="project" value="InterPro"/>
</dbReference>
<dbReference type="InterPro" id="IPR028271">
    <property type="entry name" value="RAMAC"/>
</dbReference>
<feature type="region of interest" description="Disordered" evidence="1">
    <location>
        <begin position="1"/>
        <end position="21"/>
    </location>
</feature>
<keyword evidence="3" id="KW-1185">Reference proteome</keyword>
<feature type="compositionally biased region" description="Basic residues" evidence="1">
    <location>
        <begin position="119"/>
        <end position="134"/>
    </location>
</feature>
<gene>
    <name evidence="2" type="ORF">KIN20_007116</name>
</gene>
<sequence length="134" mass="15167">MTDVSGNEPTSAVGTSCNIDSETPVIENLNQKAGECPSATSSTPQCSLDEMFSDRYTTNNQSYAKITEGFDPVICLYPFYSKPKHFERNRPRHGSGAWAGSHEPRTDWNHGYRGDNRSRHSHNKRQRPSWSHHQ</sequence>
<name>A0AAD5M605_PARTN</name>
<dbReference type="Proteomes" id="UP001196413">
    <property type="component" value="Unassembled WGS sequence"/>
</dbReference>
<dbReference type="AlphaFoldDB" id="A0AAD5M605"/>
<protein>
    <submittedName>
        <fullName evidence="2">Uncharacterized protein</fullName>
    </submittedName>
</protein>
<comment type="caution">
    <text evidence="2">The sequence shown here is derived from an EMBL/GenBank/DDBJ whole genome shotgun (WGS) entry which is preliminary data.</text>
</comment>
<feature type="region of interest" description="Disordered" evidence="1">
    <location>
        <begin position="84"/>
        <end position="134"/>
    </location>
</feature>
<accession>A0AAD5M605</accession>
<proteinExistence type="predicted"/>
<dbReference type="EMBL" id="JAHQIW010001018">
    <property type="protein sequence ID" value="KAJ1351158.1"/>
    <property type="molecule type" value="Genomic_DNA"/>
</dbReference>